<evidence type="ECO:0000313" key="3">
    <source>
        <dbReference type="EMBL" id="MSS63108.1"/>
    </source>
</evidence>
<evidence type="ECO:0000256" key="1">
    <source>
        <dbReference type="ARBA" id="ARBA00006611"/>
    </source>
</evidence>
<dbReference type="Pfam" id="PF00437">
    <property type="entry name" value="T2SSE"/>
    <property type="match status" value="1"/>
</dbReference>
<dbReference type="RefSeq" id="WP_154517774.1">
    <property type="nucleotide sequence ID" value="NZ_VUMT01000004.1"/>
</dbReference>
<feature type="domain" description="Bacterial type II secretion system protein E" evidence="2">
    <location>
        <begin position="195"/>
        <end position="209"/>
    </location>
</feature>
<dbReference type="InterPro" id="IPR006321">
    <property type="entry name" value="PilT/PilU"/>
</dbReference>
<dbReference type="NCBIfam" id="TIGR01420">
    <property type="entry name" value="pilT_fam"/>
    <property type="match status" value="1"/>
</dbReference>
<comment type="caution">
    <text evidence="3">The sequence shown here is derived from an EMBL/GenBank/DDBJ whole genome shotgun (WGS) entry which is preliminary data.</text>
</comment>
<dbReference type="EMBL" id="VUMT01000004">
    <property type="protein sequence ID" value="MSS63108.1"/>
    <property type="molecule type" value="Genomic_DNA"/>
</dbReference>
<proteinExistence type="inferred from homology"/>
<reference evidence="3 4" key="1">
    <citation type="submission" date="2019-08" db="EMBL/GenBank/DDBJ databases">
        <title>In-depth cultivation of the pig gut microbiome towards novel bacterial diversity and tailored functional studies.</title>
        <authorList>
            <person name="Wylensek D."/>
            <person name="Hitch T.C.A."/>
            <person name="Clavel T."/>
        </authorList>
    </citation>
    <scope>NUCLEOTIDE SEQUENCE [LARGE SCALE GENOMIC DNA]</scope>
    <source>
        <strain evidence="3 4">WCA-693-APC-MOT-I</strain>
    </source>
</reference>
<dbReference type="PANTHER" id="PTHR30486">
    <property type="entry name" value="TWITCHING MOTILITY PROTEIN PILT"/>
    <property type="match status" value="1"/>
</dbReference>
<dbReference type="Gene3D" id="3.40.50.300">
    <property type="entry name" value="P-loop containing nucleotide triphosphate hydrolases"/>
    <property type="match status" value="1"/>
</dbReference>
<accession>A0A6L5XXV1</accession>
<sequence>MDFTMETLLMEAKEKGASDLHITVGVPPKCRINGILYDMDYKKLLPEETEQLIFPILSDKFKTTLEKKGEVDFAYSIPNVGRYRVNVFKQRGSFAGVIRVVGTRIPSVQELGIPESVVELTKKKRGLVLVTGPTGSGKSTSLASLLDVINQNYSSHVITLEDPIEYLHNHAKAIVNQREVGLDTISYANALRAALREDPDVILVGEMRDLDTISTAITAAETGHLVFSTLHTIGAAATIDRIIDVFPPHQQQQIRIQLASVLESVISQQLIPMTEGKGRIAAYEVMNATPAIKNLIRESKTHQITSIIQTSRKAGMQMMDDAIYDLYLQRKIDAEQALEYAQDPAALERKLY</sequence>
<dbReference type="GO" id="GO:0005524">
    <property type="term" value="F:ATP binding"/>
    <property type="evidence" value="ECO:0007669"/>
    <property type="project" value="InterPro"/>
</dbReference>
<dbReference type="PROSITE" id="PS00662">
    <property type="entry name" value="T2SP_E"/>
    <property type="match status" value="1"/>
</dbReference>
<keyword evidence="4" id="KW-1185">Reference proteome</keyword>
<comment type="similarity">
    <text evidence="1">Belongs to the GSP E family.</text>
</comment>
<protein>
    <submittedName>
        <fullName evidence="3">Type IV pilus twitching motility protein PilT</fullName>
    </submittedName>
</protein>
<dbReference type="Gene3D" id="3.30.450.90">
    <property type="match status" value="1"/>
</dbReference>
<dbReference type="AlphaFoldDB" id="A0A6L5XXV1"/>
<dbReference type="SUPFAM" id="SSF52540">
    <property type="entry name" value="P-loop containing nucleoside triphosphate hydrolases"/>
    <property type="match status" value="1"/>
</dbReference>
<dbReference type="Proteomes" id="UP000482209">
    <property type="component" value="Unassembled WGS sequence"/>
</dbReference>
<evidence type="ECO:0000313" key="4">
    <source>
        <dbReference type="Proteomes" id="UP000482209"/>
    </source>
</evidence>
<organism evidence="3 4">
    <name type="scientific">Velocimicrobium porci</name>
    <dbReference type="NCBI Taxonomy" id="2606634"/>
    <lineage>
        <taxon>Bacteria</taxon>
        <taxon>Bacillati</taxon>
        <taxon>Bacillota</taxon>
        <taxon>Clostridia</taxon>
        <taxon>Lachnospirales</taxon>
        <taxon>Lachnospiraceae</taxon>
        <taxon>Velocimicrobium</taxon>
    </lineage>
</organism>
<dbReference type="SMART" id="SM00382">
    <property type="entry name" value="AAA"/>
    <property type="match status" value="1"/>
</dbReference>
<evidence type="ECO:0000259" key="2">
    <source>
        <dbReference type="PROSITE" id="PS00662"/>
    </source>
</evidence>
<dbReference type="InterPro" id="IPR050921">
    <property type="entry name" value="T4SS_GSP_E_ATPase"/>
</dbReference>
<dbReference type="GO" id="GO:0016887">
    <property type="term" value="F:ATP hydrolysis activity"/>
    <property type="evidence" value="ECO:0007669"/>
    <property type="project" value="InterPro"/>
</dbReference>
<dbReference type="PANTHER" id="PTHR30486:SF16">
    <property type="entry name" value="TWITCHING MOTILITY PROTEIN PILT"/>
    <property type="match status" value="1"/>
</dbReference>
<dbReference type="InterPro" id="IPR027417">
    <property type="entry name" value="P-loop_NTPase"/>
</dbReference>
<dbReference type="InterPro" id="IPR001482">
    <property type="entry name" value="T2SS/T4SS_dom"/>
</dbReference>
<dbReference type="CDD" id="cd01131">
    <property type="entry name" value="PilT"/>
    <property type="match status" value="1"/>
</dbReference>
<gene>
    <name evidence="3" type="ORF">FYJ58_04345</name>
</gene>
<name>A0A6L5XXV1_9FIRM</name>
<dbReference type="InterPro" id="IPR003593">
    <property type="entry name" value="AAA+_ATPase"/>
</dbReference>